<reference evidence="15 16" key="1">
    <citation type="submission" date="2020-10" db="EMBL/GenBank/DDBJ databases">
        <title>Ca. Dormibacterota MAGs.</title>
        <authorList>
            <person name="Montgomery K."/>
        </authorList>
    </citation>
    <scope>NUCLEOTIDE SEQUENCE [LARGE SCALE GENOMIC DNA]</scope>
    <source>
        <strain evidence="15">Mitchell_Peninsula_5</strain>
    </source>
</reference>
<evidence type="ECO:0000256" key="6">
    <source>
        <dbReference type="ARBA" id="ARBA00022980"/>
    </source>
</evidence>
<evidence type="ECO:0000256" key="13">
    <source>
        <dbReference type="RuleBase" id="RU004008"/>
    </source>
</evidence>
<dbReference type="InterPro" id="IPR047867">
    <property type="entry name" value="Ribosomal_uL22_bac/org-type"/>
</dbReference>
<evidence type="ECO:0000256" key="9">
    <source>
        <dbReference type="ARBA" id="ARBA00035207"/>
    </source>
</evidence>
<evidence type="ECO:0000256" key="2">
    <source>
        <dbReference type="ARBA" id="ARBA00009451"/>
    </source>
</evidence>
<dbReference type="AlphaFoldDB" id="A0A934KN64"/>
<dbReference type="GO" id="GO:0019843">
    <property type="term" value="F:rRNA binding"/>
    <property type="evidence" value="ECO:0007669"/>
    <property type="project" value="UniProtKB-UniRule"/>
</dbReference>
<comment type="subunit">
    <text evidence="3 10 12">Part of the 50S ribosomal subunit.</text>
</comment>
<dbReference type="GO" id="GO:0006412">
    <property type="term" value="P:translation"/>
    <property type="evidence" value="ECO:0007669"/>
    <property type="project" value="UniProtKB-UniRule"/>
</dbReference>
<comment type="caution">
    <text evidence="15">The sequence shown here is derived from an EMBL/GenBank/DDBJ whole genome shotgun (WGS) entry which is preliminary data.</text>
</comment>
<comment type="similarity">
    <text evidence="2 10 11">Belongs to the universal ribosomal protein uL22 family.</text>
</comment>
<accession>A0A934KN64</accession>
<keyword evidence="4 10" id="KW-0699">rRNA-binding</keyword>
<dbReference type="Proteomes" id="UP000614410">
    <property type="component" value="Unassembled WGS sequence"/>
</dbReference>
<dbReference type="PANTHER" id="PTHR13501">
    <property type="entry name" value="CHLOROPLAST 50S RIBOSOMAL PROTEIN L22-RELATED"/>
    <property type="match status" value="1"/>
</dbReference>
<evidence type="ECO:0000256" key="7">
    <source>
        <dbReference type="ARBA" id="ARBA00023274"/>
    </source>
</evidence>
<comment type="function">
    <text evidence="8">This protein binds specifically to 23S rRNA; its binding is stimulated by other ribosomal proteins, e.g. L4, L17, and L20. It is important during the early stages of 50S assembly. It makes multiple contacts with different domains of the 23S rRNA in the assembled 50S subunit and ribosome.</text>
</comment>
<dbReference type="PANTHER" id="PTHR13501:SF8">
    <property type="entry name" value="LARGE RIBOSOMAL SUBUNIT PROTEIN UL22M"/>
    <property type="match status" value="1"/>
</dbReference>
<dbReference type="Gene3D" id="3.90.470.10">
    <property type="entry name" value="Ribosomal protein L22/L17"/>
    <property type="match status" value="1"/>
</dbReference>
<keyword evidence="5 10" id="KW-0694">RNA-binding</keyword>
<evidence type="ECO:0000313" key="16">
    <source>
        <dbReference type="Proteomes" id="UP000614410"/>
    </source>
</evidence>
<dbReference type="InterPro" id="IPR001063">
    <property type="entry name" value="Ribosomal_uL22"/>
</dbReference>
<evidence type="ECO:0000256" key="14">
    <source>
        <dbReference type="SAM" id="MobiDB-lite"/>
    </source>
</evidence>
<evidence type="ECO:0000256" key="12">
    <source>
        <dbReference type="RuleBase" id="RU004006"/>
    </source>
</evidence>
<protein>
    <recommendedName>
        <fullName evidence="9 10">Large ribosomal subunit protein uL22</fullName>
    </recommendedName>
</protein>
<dbReference type="HAMAP" id="MF_01331_B">
    <property type="entry name" value="Ribosomal_uL22_B"/>
    <property type="match status" value="1"/>
</dbReference>
<dbReference type="Pfam" id="PF00237">
    <property type="entry name" value="Ribosomal_L22"/>
    <property type="match status" value="1"/>
</dbReference>
<dbReference type="GO" id="GO:0022625">
    <property type="term" value="C:cytosolic large ribosomal subunit"/>
    <property type="evidence" value="ECO:0007669"/>
    <property type="project" value="TreeGrafter"/>
</dbReference>
<feature type="compositionally biased region" description="Low complexity" evidence="14">
    <location>
        <begin position="150"/>
        <end position="164"/>
    </location>
</feature>
<evidence type="ECO:0000256" key="5">
    <source>
        <dbReference type="ARBA" id="ARBA00022884"/>
    </source>
</evidence>
<proteinExistence type="inferred from homology"/>
<dbReference type="InterPro" id="IPR036394">
    <property type="entry name" value="Ribosomal_uL22_sf"/>
</dbReference>
<feature type="compositionally biased region" description="Low complexity" evidence="14">
    <location>
        <begin position="131"/>
        <end position="140"/>
    </location>
</feature>
<keyword evidence="6 10" id="KW-0689">Ribosomal protein</keyword>
<dbReference type="GO" id="GO:0003735">
    <property type="term" value="F:structural constituent of ribosome"/>
    <property type="evidence" value="ECO:0007669"/>
    <property type="project" value="InterPro"/>
</dbReference>
<sequence>MEVVATAKWVRTTARKARLVTATVEGLPVAEALVILRFTPRAAAHDVANVIKSAAANAEHNYNLDVSSLRVARVEVEAAAIIKRFRPKPRGMAGSIFKRTAHLRAFVTDDEPTPAKRVRSKIKMPRTVVTAPSAGPSREAPASRRRRGGDAAPSPAAATTAATPSSPPRRRRSAAKPQPTAAVAEAQPTGAVADEQATATHHHHQIDENTVPVAATEEPATDTGEGETK</sequence>
<evidence type="ECO:0000256" key="1">
    <source>
        <dbReference type="ARBA" id="ARBA00003478"/>
    </source>
</evidence>
<feature type="region of interest" description="Disordered" evidence="14">
    <location>
        <begin position="111"/>
        <end position="229"/>
    </location>
</feature>
<dbReference type="InterPro" id="IPR005727">
    <property type="entry name" value="Ribosomal_uL22_bac/chlpt-type"/>
</dbReference>
<dbReference type="SUPFAM" id="SSF54843">
    <property type="entry name" value="Ribosomal protein L22"/>
    <property type="match status" value="1"/>
</dbReference>
<dbReference type="NCBIfam" id="TIGR01044">
    <property type="entry name" value="rplV_bact"/>
    <property type="match status" value="1"/>
</dbReference>
<evidence type="ECO:0000313" key="15">
    <source>
        <dbReference type="EMBL" id="MBJ7609978.1"/>
    </source>
</evidence>
<comment type="function">
    <text evidence="10 13">This protein binds specifically to 23S rRNA; its binding is stimulated by other ribosomal proteins, e.g., L4, L17, and L20. It is important during the early stages of 50S assembly. It makes multiple contacts with different domains of the 23S rRNA in the assembled 50S subunit and ribosome.</text>
</comment>
<dbReference type="EMBL" id="JAEKNN010000054">
    <property type="protein sequence ID" value="MBJ7609978.1"/>
    <property type="molecule type" value="Genomic_DNA"/>
</dbReference>
<evidence type="ECO:0000256" key="8">
    <source>
        <dbReference type="ARBA" id="ARBA00025084"/>
    </source>
</evidence>
<keyword evidence="7 10" id="KW-0687">Ribonucleoprotein</keyword>
<organism evidence="15 16">
    <name type="scientific">Candidatus Amunia macphersoniae</name>
    <dbReference type="NCBI Taxonomy" id="3127014"/>
    <lineage>
        <taxon>Bacteria</taxon>
        <taxon>Bacillati</taxon>
        <taxon>Candidatus Dormiibacterota</taxon>
        <taxon>Candidatus Dormibacteria</taxon>
        <taxon>Candidatus Aeolococcales</taxon>
        <taxon>Candidatus Aeolococcaceae</taxon>
        <taxon>Candidatus Amunia</taxon>
    </lineage>
</organism>
<evidence type="ECO:0000256" key="11">
    <source>
        <dbReference type="RuleBase" id="RU004005"/>
    </source>
</evidence>
<comment type="function">
    <text evidence="1 10">The globular domain of the protein is located near the polypeptide exit tunnel on the outside of the subunit, while an extended beta-hairpin is found that lines the wall of the exit tunnel in the center of the 70S ribosome.</text>
</comment>
<gene>
    <name evidence="10 15" type="primary">rplV</name>
    <name evidence="15" type="ORF">JF887_11205</name>
</gene>
<evidence type="ECO:0000256" key="10">
    <source>
        <dbReference type="HAMAP-Rule" id="MF_01331"/>
    </source>
</evidence>
<evidence type="ECO:0000256" key="3">
    <source>
        <dbReference type="ARBA" id="ARBA00011838"/>
    </source>
</evidence>
<evidence type="ECO:0000256" key="4">
    <source>
        <dbReference type="ARBA" id="ARBA00022730"/>
    </source>
</evidence>
<name>A0A934KN64_9BACT</name>